<name>A0A3Q7EC91_SOLLC</name>
<dbReference type="UniPathway" id="UPA00143"/>
<dbReference type="SMR" id="A0A3Q7EC91"/>
<proteinExistence type="inferred from homology"/>
<dbReference type="GO" id="GO:0005737">
    <property type="term" value="C:cytoplasm"/>
    <property type="evidence" value="ECO:0000318"/>
    <property type="project" value="GO_Central"/>
</dbReference>
<dbReference type="InterPro" id="IPR011333">
    <property type="entry name" value="SKP1/BTB/POZ_sf"/>
</dbReference>
<dbReference type="InterPro" id="IPR016897">
    <property type="entry name" value="SKP1"/>
</dbReference>
<evidence type="ECO:0000256" key="2">
    <source>
        <dbReference type="ARBA" id="ARBA00009993"/>
    </source>
</evidence>
<dbReference type="GO" id="GO:0016567">
    <property type="term" value="P:protein ubiquitination"/>
    <property type="evidence" value="ECO:0007669"/>
    <property type="project" value="UniProtKB-UniPathway"/>
</dbReference>
<feature type="domain" description="SKP1 component POZ" evidence="4">
    <location>
        <begin position="92"/>
        <end position="152"/>
    </location>
</feature>
<dbReference type="Pfam" id="PF03931">
    <property type="entry name" value="Skp1_POZ"/>
    <property type="match status" value="2"/>
</dbReference>
<protein>
    <recommendedName>
        <fullName evidence="4">SKP1 component POZ domain-containing protein</fullName>
    </recommendedName>
</protein>
<dbReference type="GO" id="GO:0031146">
    <property type="term" value="P:SCF-dependent proteasomal ubiquitin-dependent protein catabolic process"/>
    <property type="evidence" value="ECO:0000318"/>
    <property type="project" value="GO_Central"/>
</dbReference>
<dbReference type="Gene3D" id="3.30.710.10">
    <property type="entry name" value="Potassium Channel Kv1.1, Chain A"/>
    <property type="match status" value="2"/>
</dbReference>
<reference evidence="5" key="1">
    <citation type="journal article" date="2012" name="Nature">
        <title>The tomato genome sequence provides insights into fleshy fruit evolution.</title>
        <authorList>
            <consortium name="Tomato Genome Consortium"/>
        </authorList>
    </citation>
    <scope>NUCLEOTIDE SEQUENCE [LARGE SCALE GENOMIC DNA]</scope>
    <source>
        <strain evidence="5">cv. Heinz 1706</strain>
    </source>
</reference>
<feature type="domain" description="SKP1 component POZ" evidence="4">
    <location>
        <begin position="6"/>
        <end position="65"/>
    </location>
</feature>
<evidence type="ECO:0000313" key="5">
    <source>
        <dbReference type="EnsemblPlants" id="Solyc01g020401.1.1"/>
    </source>
</evidence>
<dbReference type="GO" id="GO:0097602">
    <property type="term" value="F:cullin family protein binding"/>
    <property type="evidence" value="ECO:0000318"/>
    <property type="project" value="GO_Central"/>
</dbReference>
<keyword evidence="3" id="KW-0833">Ubl conjugation pathway</keyword>
<evidence type="ECO:0000256" key="1">
    <source>
        <dbReference type="ARBA" id="ARBA00004906"/>
    </source>
</evidence>
<dbReference type="Proteomes" id="UP000004994">
    <property type="component" value="Chromosome 1"/>
</dbReference>
<dbReference type="GO" id="GO:0009867">
    <property type="term" value="P:jasmonic acid mediated signaling pathway"/>
    <property type="evidence" value="ECO:0007669"/>
    <property type="project" value="UniProtKB-ARBA"/>
</dbReference>
<evidence type="ECO:0000259" key="4">
    <source>
        <dbReference type="Pfam" id="PF03931"/>
    </source>
</evidence>
<accession>A0A3Q7EC91</accession>
<comment type="pathway">
    <text evidence="1">Protein modification; protein ubiquitination.</text>
</comment>
<evidence type="ECO:0000313" key="6">
    <source>
        <dbReference type="Proteomes" id="UP000004994"/>
    </source>
</evidence>
<dbReference type="InterPro" id="IPR001232">
    <property type="entry name" value="SKP1-like"/>
</dbReference>
<dbReference type="Gramene" id="Solyc01g020401.1.1">
    <property type="protein sequence ID" value="Solyc01g020401.1.1"/>
    <property type="gene ID" value="Solyc01g020401.1"/>
</dbReference>
<evidence type="ECO:0000256" key="3">
    <source>
        <dbReference type="ARBA" id="ARBA00022786"/>
    </source>
</evidence>
<dbReference type="GO" id="GO:0005634">
    <property type="term" value="C:nucleus"/>
    <property type="evidence" value="ECO:0000318"/>
    <property type="project" value="GO_Central"/>
</dbReference>
<dbReference type="AlphaFoldDB" id="A0A3Q7EC91"/>
<sequence>MSSKNLITLKTSDDDKFKLDQSIVMRSQVIKNIVQYVDCTSNVIHLTNVDGKIMYKVVEYWKKHSEEAADFPNNKEMMDVMCQDVFDRIKEKLITFKTSDGEDFKLEEVIVVRSEVIKNIVQDVDCTSNVIPLLNVDEKTMKTIIKYWEKHSEEGVMKDQLKNFD</sequence>
<reference evidence="5" key="2">
    <citation type="submission" date="2019-01" db="UniProtKB">
        <authorList>
            <consortium name="EnsemblPlants"/>
        </authorList>
    </citation>
    <scope>IDENTIFICATION</scope>
    <source>
        <strain evidence="5">cv. Heinz 1706</strain>
    </source>
</reference>
<dbReference type="InterPro" id="IPR016073">
    <property type="entry name" value="Skp1_comp_POZ"/>
</dbReference>
<dbReference type="EnsemblPlants" id="Solyc01g020401.1.1">
    <property type="protein sequence ID" value="Solyc01g020401.1.1"/>
    <property type="gene ID" value="Solyc01g020401.1"/>
</dbReference>
<organism evidence="5">
    <name type="scientific">Solanum lycopersicum</name>
    <name type="common">Tomato</name>
    <name type="synonym">Lycopersicon esculentum</name>
    <dbReference type="NCBI Taxonomy" id="4081"/>
    <lineage>
        <taxon>Eukaryota</taxon>
        <taxon>Viridiplantae</taxon>
        <taxon>Streptophyta</taxon>
        <taxon>Embryophyta</taxon>
        <taxon>Tracheophyta</taxon>
        <taxon>Spermatophyta</taxon>
        <taxon>Magnoliopsida</taxon>
        <taxon>eudicotyledons</taxon>
        <taxon>Gunneridae</taxon>
        <taxon>Pentapetalae</taxon>
        <taxon>asterids</taxon>
        <taxon>lamiids</taxon>
        <taxon>Solanales</taxon>
        <taxon>Solanaceae</taxon>
        <taxon>Solanoideae</taxon>
        <taxon>Solaneae</taxon>
        <taxon>Solanum</taxon>
        <taxon>Solanum subgen. Lycopersicon</taxon>
    </lineage>
</organism>
<dbReference type="STRING" id="4081.A0A3Q7EC91"/>
<keyword evidence="6" id="KW-1185">Reference proteome</keyword>
<dbReference type="PANTHER" id="PTHR11165">
    <property type="entry name" value="SKP1"/>
    <property type="match status" value="1"/>
</dbReference>
<dbReference type="InParanoid" id="A0A3Q7EC91"/>
<comment type="similarity">
    <text evidence="2">Belongs to the SKP1 family.</text>
</comment>
<dbReference type="SUPFAM" id="SSF54695">
    <property type="entry name" value="POZ domain"/>
    <property type="match status" value="2"/>
</dbReference>
<dbReference type="SMART" id="SM00512">
    <property type="entry name" value="Skp1"/>
    <property type="match status" value="2"/>
</dbReference>